<proteinExistence type="predicted"/>
<organism evidence="1 2">
    <name type="scientific">Panagrolaimus sp. JU765</name>
    <dbReference type="NCBI Taxonomy" id="591449"/>
    <lineage>
        <taxon>Eukaryota</taxon>
        <taxon>Metazoa</taxon>
        <taxon>Ecdysozoa</taxon>
        <taxon>Nematoda</taxon>
        <taxon>Chromadorea</taxon>
        <taxon>Rhabditida</taxon>
        <taxon>Tylenchina</taxon>
        <taxon>Panagrolaimomorpha</taxon>
        <taxon>Panagrolaimoidea</taxon>
        <taxon>Panagrolaimidae</taxon>
        <taxon>Panagrolaimus</taxon>
    </lineage>
</organism>
<reference evidence="2" key="1">
    <citation type="submission" date="2022-11" db="UniProtKB">
        <authorList>
            <consortium name="WormBaseParasite"/>
        </authorList>
    </citation>
    <scope>IDENTIFICATION</scope>
</reference>
<protein>
    <submittedName>
        <fullName evidence="2">Uncharacterized protein</fullName>
    </submittedName>
</protein>
<accession>A0AC34QCC1</accession>
<name>A0AC34QCC1_9BILA</name>
<sequence length="143" mass="16349">MKGLLFAFVSIIFVASIDSEEWFKEDLNSPKIQKIIRGAVKLYNEDCESQFYRVPTTIISVECNGVDYRLKMRLCESTCLSKDIIQDYSGCNIKVPGLKEQVTLRVTPNEENEAKNLKVDEVKEIKEELLTLASDPPQKDLKE</sequence>
<evidence type="ECO:0000313" key="2">
    <source>
        <dbReference type="WBParaSite" id="JU765_v2.g15099.t1"/>
    </source>
</evidence>
<evidence type="ECO:0000313" key="1">
    <source>
        <dbReference type="Proteomes" id="UP000887576"/>
    </source>
</evidence>
<dbReference type="WBParaSite" id="JU765_v2.g15099.t1">
    <property type="protein sequence ID" value="JU765_v2.g15099.t1"/>
    <property type="gene ID" value="JU765_v2.g15099"/>
</dbReference>
<dbReference type="Proteomes" id="UP000887576">
    <property type="component" value="Unplaced"/>
</dbReference>